<gene>
    <name evidence="2" type="ORF">OBE_05872</name>
</gene>
<accession>K1U5A2</accession>
<organism evidence="2">
    <name type="scientific">human gut metagenome</name>
    <dbReference type="NCBI Taxonomy" id="408170"/>
    <lineage>
        <taxon>unclassified sequences</taxon>
        <taxon>metagenomes</taxon>
        <taxon>organismal metagenomes</taxon>
    </lineage>
</organism>
<dbReference type="GO" id="GO:0044874">
    <property type="term" value="P:lipoprotein localization to outer membrane"/>
    <property type="evidence" value="ECO:0007669"/>
    <property type="project" value="TreeGrafter"/>
</dbReference>
<feature type="transmembrane region" description="Helical" evidence="1">
    <location>
        <begin position="20"/>
        <end position="45"/>
    </location>
</feature>
<name>K1U5A2_9ZZZZ</name>
<reference evidence="2" key="1">
    <citation type="journal article" date="2013" name="Environ. Microbiol.">
        <title>Microbiota from the distal guts of lean and obese adolescents exhibit partial functional redundancy besides clear differences in community structure.</title>
        <authorList>
            <person name="Ferrer M."/>
            <person name="Ruiz A."/>
            <person name="Lanza F."/>
            <person name="Haange S.B."/>
            <person name="Oberbach A."/>
            <person name="Till H."/>
            <person name="Bargiela R."/>
            <person name="Campoy C."/>
            <person name="Segura M.T."/>
            <person name="Richter M."/>
            <person name="von Bergen M."/>
            <person name="Seifert J."/>
            <person name="Suarez A."/>
        </authorList>
    </citation>
    <scope>NUCLEOTIDE SEQUENCE</scope>
</reference>
<dbReference type="InterPro" id="IPR051447">
    <property type="entry name" value="Lipoprotein-release_system"/>
</dbReference>
<comment type="caution">
    <text evidence="2">The sequence shown here is derived from an EMBL/GenBank/DDBJ whole genome shotgun (WGS) entry which is preliminary data.</text>
</comment>
<keyword evidence="1" id="KW-0472">Membrane</keyword>
<evidence type="ECO:0000256" key="1">
    <source>
        <dbReference type="SAM" id="Phobius"/>
    </source>
</evidence>
<dbReference type="GO" id="GO:0098797">
    <property type="term" value="C:plasma membrane protein complex"/>
    <property type="evidence" value="ECO:0007669"/>
    <property type="project" value="TreeGrafter"/>
</dbReference>
<sequence>MLARLFARRYLFSRQSRSVVNLISGLSVAAVSMPVAAMIILLSVFNGFETLVKSMYSAFDADLTAAPRTGQTFVLSQVDTAALARIPGVASFSFLLEQSALLEHGVPAGHGHGPRRGRCLHRVFPLGEAVDGGRSGASG</sequence>
<dbReference type="AlphaFoldDB" id="K1U5A2"/>
<protein>
    <submittedName>
        <fullName evidence="2">Uncharacterized protein</fullName>
    </submittedName>
</protein>
<keyword evidence="1" id="KW-0812">Transmembrane</keyword>
<feature type="non-terminal residue" evidence="2">
    <location>
        <position position="139"/>
    </location>
</feature>
<dbReference type="EMBL" id="AJWZ01004038">
    <property type="protein sequence ID" value="EKC66571.1"/>
    <property type="molecule type" value="Genomic_DNA"/>
</dbReference>
<dbReference type="PANTHER" id="PTHR30489:SF0">
    <property type="entry name" value="LIPOPROTEIN-RELEASING SYSTEM TRANSMEMBRANE PROTEIN LOLE"/>
    <property type="match status" value="1"/>
</dbReference>
<proteinExistence type="predicted"/>
<evidence type="ECO:0000313" key="2">
    <source>
        <dbReference type="EMBL" id="EKC66571.1"/>
    </source>
</evidence>
<keyword evidence="1" id="KW-1133">Transmembrane helix</keyword>
<dbReference type="PANTHER" id="PTHR30489">
    <property type="entry name" value="LIPOPROTEIN-RELEASING SYSTEM TRANSMEMBRANE PROTEIN LOLE"/>
    <property type="match status" value="1"/>
</dbReference>